<gene>
    <name evidence="3" type="ORF">EMPS_07125</name>
</gene>
<sequence>MALPTLTTAQRTRYTSQPLLRRWLLLICTLSVMFTGVYLILLSTSTGSFGSVEWLEKWPNCPIHSAPGEICVHSGVSHSDLRDVCGKLKMSTGHCQDRHYDVIVVSSSEMKNVHSHTYTMIVPGKEIGQELDAFVQRHSRWMIDTLGTAEGFEKLTTFSNEDKHRVALQQGLDLLQHRCARFFSGAINPNGFGSTWHNIGLGLAHALFYDMTLMTPDQSKLSIPLTTCTEAQMEQAFQVNPPTTIYQHWDESTINYKSLGSDVMDLLEKNTTILPEFLPKGYFWWRSMLTYYAVRPNAQLREILRSLPRIPRPCIAIHVRHSDKIIEAQLIDFAMYMEEAERIKARTGISDIYLMTDDHQVIKSTRKYPDFQFHYIDLPRTNRGWQVDVLTGIPRPQLEINFLKEIYSAVQCQHFVLTYSSNVGRLIAEIAYATQNKAPEVVSVDGKWFMFP</sequence>
<protein>
    <submittedName>
        <fullName evidence="3">Glycoprotein 6-alpha-L-fucosyltransferase</fullName>
    </submittedName>
</protein>
<feature type="transmembrane region" description="Helical" evidence="1">
    <location>
        <begin position="23"/>
        <end position="41"/>
    </location>
</feature>
<dbReference type="PANTHER" id="PTHR13132">
    <property type="entry name" value="ALPHA- 1,6 -FUCOSYLTRANSFERASE"/>
    <property type="match status" value="1"/>
</dbReference>
<dbReference type="AlphaFoldDB" id="A0A9P3LY45"/>
<keyword evidence="1" id="KW-0472">Membrane</keyword>
<dbReference type="Pfam" id="PF19745">
    <property type="entry name" value="FUT8_N_cat"/>
    <property type="match status" value="1"/>
</dbReference>
<dbReference type="Gene3D" id="3.40.50.11350">
    <property type="match status" value="1"/>
</dbReference>
<dbReference type="Proteomes" id="UP000827284">
    <property type="component" value="Unassembled WGS sequence"/>
</dbReference>
<dbReference type="PANTHER" id="PTHR13132:SF29">
    <property type="entry name" value="ALPHA-(1,6)-FUCOSYLTRANSFERASE"/>
    <property type="match status" value="1"/>
</dbReference>
<comment type="caution">
    <text evidence="3">The sequence shown here is derived from an EMBL/GenBank/DDBJ whole genome shotgun (WGS) entry which is preliminary data.</text>
</comment>
<keyword evidence="1" id="KW-1133">Transmembrane helix</keyword>
<reference evidence="3" key="2">
    <citation type="journal article" date="2022" name="Microbiol. Resour. Announc.">
        <title>Whole-Genome Sequence of Entomortierella parvispora E1425, a Mucoromycotan Fungus Associated with Burkholderiaceae-Related Endosymbiotic Bacteria.</title>
        <authorList>
            <person name="Herlambang A."/>
            <person name="Guo Y."/>
            <person name="Takashima Y."/>
            <person name="Narisawa K."/>
            <person name="Ohta H."/>
            <person name="Nishizawa T."/>
        </authorList>
    </citation>
    <scope>NUCLEOTIDE SEQUENCE</scope>
    <source>
        <strain evidence="3">E1425</strain>
    </source>
</reference>
<reference evidence="3" key="1">
    <citation type="submission" date="2021-11" db="EMBL/GenBank/DDBJ databases">
        <authorList>
            <person name="Herlambang A."/>
            <person name="Guo Y."/>
            <person name="Takashima Y."/>
            <person name="Nishizawa T."/>
        </authorList>
    </citation>
    <scope>NUCLEOTIDE SEQUENCE</scope>
    <source>
        <strain evidence="3">E1425</strain>
    </source>
</reference>
<keyword evidence="1" id="KW-0812">Transmembrane</keyword>
<evidence type="ECO:0000256" key="1">
    <source>
        <dbReference type="SAM" id="Phobius"/>
    </source>
</evidence>
<proteinExistence type="predicted"/>
<evidence type="ECO:0000259" key="2">
    <source>
        <dbReference type="Pfam" id="PF19745"/>
    </source>
</evidence>
<dbReference type="OrthoDB" id="2014825at2759"/>
<dbReference type="GO" id="GO:0006487">
    <property type="term" value="P:protein N-linked glycosylation"/>
    <property type="evidence" value="ECO:0007669"/>
    <property type="project" value="TreeGrafter"/>
</dbReference>
<feature type="domain" description="Alpha-(1,6)-fucosyltransferase N- and catalytic" evidence="2">
    <location>
        <begin position="282"/>
        <end position="437"/>
    </location>
</feature>
<accession>A0A9P3LY45</accession>
<evidence type="ECO:0000313" key="4">
    <source>
        <dbReference type="Proteomes" id="UP000827284"/>
    </source>
</evidence>
<dbReference type="GO" id="GO:0046921">
    <property type="term" value="F:alpha-(1-&gt;6)-fucosyltransferase activity"/>
    <property type="evidence" value="ECO:0007669"/>
    <property type="project" value="TreeGrafter"/>
</dbReference>
<organism evidence="3 4">
    <name type="scientific">Entomortierella parvispora</name>
    <dbReference type="NCBI Taxonomy" id="205924"/>
    <lineage>
        <taxon>Eukaryota</taxon>
        <taxon>Fungi</taxon>
        <taxon>Fungi incertae sedis</taxon>
        <taxon>Mucoromycota</taxon>
        <taxon>Mortierellomycotina</taxon>
        <taxon>Mortierellomycetes</taxon>
        <taxon>Mortierellales</taxon>
        <taxon>Mortierellaceae</taxon>
        <taxon>Entomortierella</taxon>
    </lineage>
</organism>
<dbReference type="EMBL" id="BQFW01000009">
    <property type="protein sequence ID" value="GJJ74767.1"/>
    <property type="molecule type" value="Genomic_DNA"/>
</dbReference>
<name>A0A9P3LY45_9FUNG</name>
<dbReference type="InterPro" id="IPR045573">
    <property type="entry name" value="Fut8_N_cat"/>
</dbReference>
<keyword evidence="4" id="KW-1185">Reference proteome</keyword>
<evidence type="ECO:0000313" key="3">
    <source>
        <dbReference type="EMBL" id="GJJ74767.1"/>
    </source>
</evidence>